<proteinExistence type="predicted"/>
<organism evidence="4 5">
    <name type="scientific">Cryptosporidium xiaoi</name>
    <dbReference type="NCBI Taxonomy" id="659607"/>
    <lineage>
        <taxon>Eukaryota</taxon>
        <taxon>Sar</taxon>
        <taxon>Alveolata</taxon>
        <taxon>Apicomplexa</taxon>
        <taxon>Conoidasida</taxon>
        <taxon>Coccidia</taxon>
        <taxon>Eucoccidiorida</taxon>
        <taxon>Eimeriorina</taxon>
        <taxon>Cryptosporidiidae</taxon>
        <taxon>Cryptosporidium</taxon>
    </lineage>
</organism>
<name>A0AAV9Y0A1_9CRYT</name>
<dbReference type="Proteomes" id="UP001311799">
    <property type="component" value="Unassembled WGS sequence"/>
</dbReference>
<feature type="coiled-coil region" evidence="1">
    <location>
        <begin position="308"/>
        <end position="335"/>
    </location>
</feature>
<evidence type="ECO:0000313" key="5">
    <source>
        <dbReference type="Proteomes" id="UP001311799"/>
    </source>
</evidence>
<keyword evidence="5" id="KW-1185">Reference proteome</keyword>
<feature type="signal peptide" evidence="3">
    <location>
        <begin position="1"/>
        <end position="36"/>
    </location>
</feature>
<protein>
    <submittedName>
        <fullName evidence="4">Uncharacterized protein</fullName>
    </submittedName>
</protein>
<accession>A0AAV9Y0A1</accession>
<feature type="chain" id="PRO_5043810412" evidence="3">
    <location>
        <begin position="37"/>
        <end position="1644"/>
    </location>
</feature>
<comment type="caution">
    <text evidence="4">The sequence shown here is derived from an EMBL/GenBank/DDBJ whole genome shotgun (WGS) entry which is preliminary data.</text>
</comment>
<keyword evidence="1" id="KW-0175">Coiled coil</keyword>
<reference evidence="4 5" key="1">
    <citation type="submission" date="2023-10" db="EMBL/GenBank/DDBJ databases">
        <title>Comparative genomics analysis reveals potential genetic determinants of host preference in Cryptosporidium xiaoi.</title>
        <authorList>
            <person name="Xiao L."/>
            <person name="Li J."/>
        </authorList>
    </citation>
    <scope>NUCLEOTIDE SEQUENCE [LARGE SCALE GENOMIC DNA]</scope>
    <source>
        <strain evidence="4 5">52996</strain>
    </source>
</reference>
<feature type="compositionally biased region" description="Low complexity" evidence="2">
    <location>
        <begin position="52"/>
        <end position="64"/>
    </location>
</feature>
<evidence type="ECO:0000313" key="4">
    <source>
        <dbReference type="EMBL" id="KAK6589989.1"/>
    </source>
</evidence>
<keyword evidence="3" id="KW-0732">Signal</keyword>
<dbReference type="EMBL" id="JAWDEY010000010">
    <property type="protein sequence ID" value="KAK6589989.1"/>
    <property type="molecule type" value="Genomic_DNA"/>
</dbReference>
<evidence type="ECO:0000256" key="3">
    <source>
        <dbReference type="SAM" id="SignalP"/>
    </source>
</evidence>
<feature type="region of interest" description="Disordered" evidence="2">
    <location>
        <begin position="45"/>
        <end position="72"/>
    </location>
</feature>
<sequence>MMGIGTFGGGAIFKRTCWLFILVSCIFVAILNISEASNVESIGVQAGGGSEGSASATEEGVSSEGSEEASPEVSVRLLDPNMQFPEPGKVGDDVKSKDLAADAKIRLPEKPKFEGEIEEVSEGAGISPFDKATSTDDLHSYQFEKLQEGPYIYHMPLDAEKAKLKDIKQLKYTVDPEVSFTEYEIGKDVAKDSEMYYSLKEKVANEKKVLSEVLKVVKEAEDYRQSIDSTIRGLVLTVNQIKDSIAQNEEQLKNMKKAGTVPNVSIVAQEDEISRLKLKYQESYGHLMSEKRKRDGAINLSLKAKQQQLNIEERIKRTEDKIRLLEAQLDIHEDSSVPMEALEILKEPEVDVKQDYIPDEYSLAQRRSDVDITPGSYEISHGLEAEESTGAPEESPVASPVRPIVSEISRVPKSQELGTLSVSDISVGSSIGVPKEISEHPQKVASGLGSSSIATAPVSSKPVSRLPIFDISKYLSSALSGLGVSNSDSLFSTKVGEISSNINIINFAMSCLYELDFYLKQLNMRSNTNYSSQDAMKVCRQVWRESFSDMVRFYGTVTPATLRAIFKSSMQNDQEASSTLANYYVEEQFTTMVKHIQVGSASSCKNVVSQLFKSADFQDSLIDLICVNFDKYYNLYSEMVPNREQLMLLASKLAVYASAPYSYDAAPFSNTNDLDQMIMEFDFGNLSTSSKLYDQCLKIFSGNYGPGSIYGLSNNSVQSVCTLAQNAFNSALPHGVNVVIFSSKQLSLELIPLLSGTQNISFYGQSVSPQSSEVLLPKDVSVSSGGSKVSSGHSLAPQSVSELSPTLQLSLHTLDEQSKIQKFLEEQQKTIQGILGGSLSGPDLHKIVGILNDIDSRQKGVETRIIGASPIPEIQATIVALSGDQSSSGSGLGSIGTSSIAPSKPGEIGLEYSLEITVAGFYLDRIASQQDSLASQISQLEAVLRSPSLSNEDRSVTESILRDSESRKAELSKKYEEAVNSVSSLGISVSEGSGLSGGISSSLSPSISVSTPTSKFAFERSVEDLKNLYMEISGSNKDAQKISESLYSTAISDPSLKNELDSVSRKIQRTALKLVKIEKKLQQPNLSFKSKSDLDDFKKTLQKLLHLSRLNIEKLRVVERSNTSLISQQEFGSSVKAPSSHSLSPIMTQTAMSQVPLPSSTSRISSLLVKIQRIQTEISKFLSILKTRKLQKHERRSLKKLFSEADPRLSLLLRLVLKAVSGFNNVQLVEFSKRYLDQIQGVYVVEKELLRDYLSLSKRPESSPDGVKISSLIKDLSDKQAQVLSALTAGKTVASIVSSRSSGGRIASERSNSASPSRIVEPEYVDATAPGFSRQKLVLPPIPFFKSPAMKEPLYKYSNVRKDERGVPIVAGPVAGSRVGEAALDYIEKALNRQRTTGLYPEGFEIPGSSASKLQKHKTKVDVSVTKPSSRDTFCTRHGYSTMTETGNRISYRIYVKGPRILPRSSVTTIDRRTACNIGSLLQEIRTTKECGKVLYPTLLRLGFSVSQVRAEKVCLAIGIDGKETRCSSFNSFRTSSPYSLSQLEDDRALLLFSSLSKSLASGSLPKSQLFTQHLVCHIIESMVGALGKGEKFSSFQAYECAAAFEQQASNDGNPLTTNQLSVILNSCIEAGFPSTGDYNGNGK</sequence>
<evidence type="ECO:0000256" key="2">
    <source>
        <dbReference type="SAM" id="MobiDB-lite"/>
    </source>
</evidence>
<evidence type="ECO:0000256" key="1">
    <source>
        <dbReference type="SAM" id="Coils"/>
    </source>
</evidence>
<gene>
    <name evidence="4" type="ORF">RS030_192922</name>
</gene>